<dbReference type="VEuPathDB" id="TriTrypDB:Lsey_0110_0120"/>
<sequence>MMTNLIGSELFQAFRYNSPNDVVIRPKDGTIWFTDPPFGFLSNREGYQAGSQLNSCFVLCICPSHLCTVKSRTGKNGEPLPLPTREECEGVGQCADARNRLRETRHVVRLGLTDVIIPNGLAFSPDGRELYVADCSLEFFGFCDGRSEIVVYDIVEGDEREYVSESANKMGEVEEQVTLS</sequence>
<organism evidence="1 2">
    <name type="scientific">Leptomonas seymouri</name>
    <dbReference type="NCBI Taxonomy" id="5684"/>
    <lineage>
        <taxon>Eukaryota</taxon>
        <taxon>Discoba</taxon>
        <taxon>Euglenozoa</taxon>
        <taxon>Kinetoplastea</taxon>
        <taxon>Metakinetoplastina</taxon>
        <taxon>Trypanosomatida</taxon>
        <taxon>Trypanosomatidae</taxon>
        <taxon>Leishmaniinae</taxon>
        <taxon>Leptomonas</taxon>
    </lineage>
</organism>
<dbReference type="InterPro" id="IPR051262">
    <property type="entry name" value="SMP-30/CGR1_Lactonase"/>
</dbReference>
<proteinExistence type="predicted"/>
<protein>
    <submittedName>
        <fullName evidence="1">Gluconolactonase</fullName>
    </submittedName>
</protein>
<dbReference type="OrthoDB" id="423498at2759"/>
<dbReference type="Proteomes" id="UP000038009">
    <property type="component" value="Unassembled WGS sequence"/>
</dbReference>
<comment type="caution">
    <text evidence="1">The sequence shown here is derived from an EMBL/GenBank/DDBJ whole genome shotgun (WGS) entry which is preliminary data.</text>
</comment>
<accession>A0A0N1IKL3</accession>
<name>A0A0N1IKL3_LEPSE</name>
<evidence type="ECO:0000313" key="1">
    <source>
        <dbReference type="EMBL" id="KPI86924.1"/>
    </source>
</evidence>
<gene>
    <name evidence="1" type="ORF">ABL78_4017</name>
</gene>
<keyword evidence="2" id="KW-1185">Reference proteome</keyword>
<reference evidence="1 2" key="1">
    <citation type="journal article" date="2015" name="PLoS Pathog.">
        <title>Leptomonas seymouri: Adaptations to the Dixenous Life Cycle Analyzed by Genome Sequencing, Transcriptome Profiling and Co-infection with Leishmania donovani.</title>
        <authorList>
            <person name="Kraeva N."/>
            <person name="Butenko A."/>
            <person name="Hlavacova J."/>
            <person name="Kostygov A."/>
            <person name="Myskova J."/>
            <person name="Grybchuk D."/>
            <person name="Lestinova T."/>
            <person name="Votypka J."/>
            <person name="Volf P."/>
            <person name="Opperdoes F."/>
            <person name="Flegontov P."/>
            <person name="Lukes J."/>
            <person name="Yurchenko V."/>
        </authorList>
    </citation>
    <scope>NUCLEOTIDE SEQUENCE [LARGE SCALE GENOMIC DNA]</scope>
    <source>
        <strain evidence="1 2">ATCC 30220</strain>
    </source>
</reference>
<dbReference type="Gene3D" id="2.120.10.30">
    <property type="entry name" value="TolB, C-terminal domain"/>
    <property type="match status" value="2"/>
</dbReference>
<dbReference type="AlphaFoldDB" id="A0A0N1IKL3"/>
<dbReference type="PANTHER" id="PTHR47572">
    <property type="entry name" value="LIPOPROTEIN-RELATED"/>
    <property type="match status" value="1"/>
</dbReference>
<evidence type="ECO:0000313" key="2">
    <source>
        <dbReference type="Proteomes" id="UP000038009"/>
    </source>
</evidence>
<dbReference type="InterPro" id="IPR011042">
    <property type="entry name" value="6-blade_b-propeller_TolB-like"/>
</dbReference>
<dbReference type="EMBL" id="LJSK01000110">
    <property type="protein sequence ID" value="KPI86924.1"/>
    <property type="molecule type" value="Genomic_DNA"/>
</dbReference>
<dbReference type="PANTHER" id="PTHR47572:SF4">
    <property type="entry name" value="LACTONASE DRP35"/>
    <property type="match status" value="1"/>
</dbReference>
<dbReference type="SUPFAM" id="SSF63825">
    <property type="entry name" value="YWTD domain"/>
    <property type="match status" value="1"/>
</dbReference>